<accession>A0A8S5R0D2</accession>
<sequence>MNALQLYCGRPLKLAENVYVEHPKLDKLLNNIGEKDAYSEYMKNLTLIITQSKDIADILWVENKIWYEDIKSEYEFFIQECLADSTSNSVFIRDGEVVSEMDDECVVINNDMSNALNYFLNLDGKWIVLGRTIGENTQIFLLSVKCENDKLYIESDSVKFNEQTYHILVEYLREVNWIHPEYKFLKGATKKAKKIILQRSYEEREYEAKKNKGRDKEEANFQSILSCLVTFKIFSYDELPNIPVYVIYDSYFRYVKADNYRNTMDALHSGCIDTKKNPIDMNKIHWSSILENN</sequence>
<organism evidence="1">
    <name type="scientific">Siphoviridae sp. ctyvQ1</name>
    <dbReference type="NCBI Taxonomy" id="2826525"/>
    <lineage>
        <taxon>Viruses</taxon>
        <taxon>Duplodnaviria</taxon>
        <taxon>Heunggongvirae</taxon>
        <taxon>Uroviricota</taxon>
        <taxon>Caudoviricetes</taxon>
    </lineage>
</organism>
<dbReference type="EMBL" id="BK015776">
    <property type="protein sequence ID" value="DAE24545.1"/>
    <property type="molecule type" value="Genomic_DNA"/>
</dbReference>
<reference evidence="1" key="1">
    <citation type="journal article" date="2021" name="Proc. Natl. Acad. Sci. U.S.A.">
        <title>A Catalog of Tens of Thousands of Viruses from Human Metagenomes Reveals Hidden Associations with Chronic Diseases.</title>
        <authorList>
            <person name="Tisza M.J."/>
            <person name="Buck C.B."/>
        </authorList>
    </citation>
    <scope>NUCLEOTIDE SEQUENCE</scope>
    <source>
        <strain evidence="1">CtyvQ1</strain>
    </source>
</reference>
<name>A0A8S5R0D2_9CAUD</name>
<protein>
    <submittedName>
        <fullName evidence="1">Uncharacterized protein</fullName>
    </submittedName>
</protein>
<proteinExistence type="predicted"/>
<evidence type="ECO:0000313" key="1">
    <source>
        <dbReference type="EMBL" id="DAE24545.1"/>
    </source>
</evidence>